<keyword evidence="7" id="KW-0342">GTP-binding</keyword>
<dbReference type="GO" id="GO:0003746">
    <property type="term" value="F:translation elongation factor activity"/>
    <property type="evidence" value="ECO:0007669"/>
    <property type="project" value="UniProtKB-KW"/>
</dbReference>
<feature type="domain" description="Tr-type G" evidence="8">
    <location>
        <begin position="5"/>
        <end position="242"/>
    </location>
</feature>
<dbReference type="InterPro" id="IPR054696">
    <property type="entry name" value="GTP-eEF1A_C"/>
</dbReference>
<comment type="similarity">
    <text evidence="2">Belongs to the TRAFAC class translation factor GTPase superfamily. Classic translation factor GTPase family. EF-Tu/EF-1A subfamily.</text>
</comment>
<dbReference type="Gene3D" id="3.40.50.300">
    <property type="entry name" value="P-loop containing nucleotide triphosphate hydrolases"/>
    <property type="match status" value="1"/>
</dbReference>
<dbReference type="InterPro" id="IPR004539">
    <property type="entry name" value="Transl_elong_EF1A_euk/arc"/>
</dbReference>
<dbReference type="InterPro" id="IPR027417">
    <property type="entry name" value="P-loop_NTPase"/>
</dbReference>
<dbReference type="Pfam" id="PF00009">
    <property type="entry name" value="GTP_EFTU"/>
    <property type="match status" value="1"/>
</dbReference>
<evidence type="ECO:0000256" key="2">
    <source>
        <dbReference type="ARBA" id="ARBA00007249"/>
    </source>
</evidence>
<evidence type="ECO:0000313" key="9">
    <source>
        <dbReference type="EMBL" id="CAF1277944.1"/>
    </source>
</evidence>
<evidence type="ECO:0000256" key="7">
    <source>
        <dbReference type="ARBA" id="ARBA00023134"/>
    </source>
</evidence>
<dbReference type="InterPro" id="IPR000795">
    <property type="entry name" value="T_Tr_GTP-bd_dom"/>
</dbReference>
<evidence type="ECO:0000256" key="6">
    <source>
        <dbReference type="ARBA" id="ARBA00022917"/>
    </source>
</evidence>
<sequence length="483" mass="54017">MGKENILINIVIMGHVDSGKSTLSGHLVYKCGVIDKQTIEKFEKEASEMGMGSFKYAWIMNKMKPSRERGISIDTSLCKFETNEYNVTVIDASGYRDYIKNMITGISQADCAVLVVSASVGEFEAGFSKYDQTREHALLAYTLGAKQMIVILNKMDTTEPQFSEECFNEIKSEVSTYIKKIGYQPETVPFILISAWYGDNIITASENMSWYKGWSIVRKEGNATGKTLLEALDAIIPPQRPTDTPLRLSIQDVYKIGDIDTVLVGRVETGILKPSMAVNFAPSNLTAVVRSIEMDHTELEDIYYLNLFTYIYYFLLFVEALPGCNVSFNVQGVSAKDLRRGFVCSDSKNDPSQGALSFTAQVFVLNHPSQIRQGYTPVLDCHTSHIACKFAELISKIDRRSGQVLEEAPKCLKSGESGIVKLIPTKPMRVEKYVDYPPLVHFIVRDMCQTVAVGVIKDVEKKTSSFDKIVKMTNSIAMQKDKK</sequence>
<dbReference type="Gene3D" id="2.40.30.10">
    <property type="entry name" value="Translation factors"/>
    <property type="match status" value="2"/>
</dbReference>
<dbReference type="GO" id="GO:0005737">
    <property type="term" value="C:cytoplasm"/>
    <property type="evidence" value="ECO:0007669"/>
    <property type="project" value="UniProtKB-SubCell"/>
</dbReference>
<keyword evidence="3" id="KW-0963">Cytoplasm</keyword>
<evidence type="ECO:0000256" key="3">
    <source>
        <dbReference type="ARBA" id="ARBA00022490"/>
    </source>
</evidence>
<keyword evidence="6" id="KW-0648">Protein biosynthesis</keyword>
<dbReference type="FunFam" id="3.40.50.300:FF:000255">
    <property type="entry name" value="Elongation factor 1-alpha"/>
    <property type="match status" value="1"/>
</dbReference>
<dbReference type="InterPro" id="IPR009001">
    <property type="entry name" value="Transl_elong_EF1A/Init_IF2_C"/>
</dbReference>
<dbReference type="CDD" id="cd01883">
    <property type="entry name" value="EF1_alpha"/>
    <property type="match status" value="1"/>
</dbReference>
<dbReference type="SUPFAM" id="SSF50465">
    <property type="entry name" value="EF-Tu/eEF-1alpha/eIF2-gamma C-terminal domain"/>
    <property type="match status" value="1"/>
</dbReference>
<dbReference type="PRINTS" id="PR00315">
    <property type="entry name" value="ELONGATNFCT"/>
</dbReference>
<comment type="subcellular location">
    <subcellularLocation>
        <location evidence="1">Cytoplasm</location>
    </subcellularLocation>
</comment>
<reference evidence="9" key="1">
    <citation type="submission" date="2021-02" db="EMBL/GenBank/DDBJ databases">
        <authorList>
            <person name="Nowell W R."/>
        </authorList>
    </citation>
    <scope>NUCLEOTIDE SEQUENCE</scope>
</reference>
<dbReference type="NCBIfam" id="TIGR00483">
    <property type="entry name" value="EF-1_alpha"/>
    <property type="match status" value="1"/>
</dbReference>
<dbReference type="NCBIfam" id="NF008969">
    <property type="entry name" value="PRK12317.1"/>
    <property type="match status" value="1"/>
</dbReference>
<evidence type="ECO:0000256" key="5">
    <source>
        <dbReference type="ARBA" id="ARBA00022768"/>
    </source>
</evidence>
<gene>
    <name evidence="9" type="ORF">BJG266_LOCUS31035</name>
</gene>
<dbReference type="SUPFAM" id="SSF52540">
    <property type="entry name" value="P-loop containing nucleoside triphosphate hydrolases"/>
    <property type="match status" value="1"/>
</dbReference>
<comment type="caution">
    <text evidence="9">The sequence shown here is derived from an EMBL/GenBank/DDBJ whole genome shotgun (WGS) entry which is preliminary data.</text>
</comment>
<dbReference type="PROSITE" id="PS51722">
    <property type="entry name" value="G_TR_2"/>
    <property type="match status" value="1"/>
</dbReference>
<dbReference type="Proteomes" id="UP000663877">
    <property type="component" value="Unassembled WGS sequence"/>
</dbReference>
<proteinExistence type="inferred from homology"/>
<dbReference type="AlphaFoldDB" id="A0A815BTP6"/>
<dbReference type="PANTHER" id="PTHR23115">
    <property type="entry name" value="TRANSLATION FACTOR"/>
    <property type="match status" value="1"/>
</dbReference>
<dbReference type="GO" id="GO:0003924">
    <property type="term" value="F:GTPase activity"/>
    <property type="evidence" value="ECO:0007669"/>
    <property type="project" value="InterPro"/>
</dbReference>
<dbReference type="SUPFAM" id="SSF50447">
    <property type="entry name" value="Translation proteins"/>
    <property type="match status" value="1"/>
</dbReference>
<dbReference type="CDD" id="cd03705">
    <property type="entry name" value="EF1_alpha_III"/>
    <property type="match status" value="1"/>
</dbReference>
<keyword evidence="5" id="KW-0251">Elongation factor</keyword>
<keyword evidence="4" id="KW-0547">Nucleotide-binding</keyword>
<evidence type="ECO:0000256" key="1">
    <source>
        <dbReference type="ARBA" id="ARBA00004496"/>
    </source>
</evidence>
<organism evidence="9 10">
    <name type="scientific">Adineta steineri</name>
    <dbReference type="NCBI Taxonomy" id="433720"/>
    <lineage>
        <taxon>Eukaryota</taxon>
        <taxon>Metazoa</taxon>
        <taxon>Spiralia</taxon>
        <taxon>Gnathifera</taxon>
        <taxon>Rotifera</taxon>
        <taxon>Eurotatoria</taxon>
        <taxon>Bdelloidea</taxon>
        <taxon>Adinetida</taxon>
        <taxon>Adinetidae</taxon>
        <taxon>Adineta</taxon>
    </lineage>
</organism>
<name>A0A815BTP6_9BILA</name>
<evidence type="ECO:0000313" key="10">
    <source>
        <dbReference type="Proteomes" id="UP000663877"/>
    </source>
</evidence>
<dbReference type="FunFam" id="2.40.30.10:FF:000005">
    <property type="entry name" value="Elongation factor 1-alpha"/>
    <property type="match status" value="1"/>
</dbReference>
<dbReference type="InterPro" id="IPR050100">
    <property type="entry name" value="TRAFAC_GTPase_members"/>
</dbReference>
<accession>A0A815BTP6</accession>
<evidence type="ECO:0000256" key="4">
    <source>
        <dbReference type="ARBA" id="ARBA00022741"/>
    </source>
</evidence>
<dbReference type="CDD" id="cd03693">
    <property type="entry name" value="EF1_alpha_II"/>
    <property type="match status" value="1"/>
</dbReference>
<dbReference type="GO" id="GO:0005525">
    <property type="term" value="F:GTP binding"/>
    <property type="evidence" value="ECO:0007669"/>
    <property type="project" value="UniProtKB-KW"/>
</dbReference>
<dbReference type="EMBL" id="CAJNOI010000434">
    <property type="protein sequence ID" value="CAF1277944.1"/>
    <property type="molecule type" value="Genomic_DNA"/>
</dbReference>
<dbReference type="Pfam" id="PF22594">
    <property type="entry name" value="GTP-eEF1A_C"/>
    <property type="match status" value="1"/>
</dbReference>
<dbReference type="InterPro" id="IPR009000">
    <property type="entry name" value="Transl_B-barrel_sf"/>
</dbReference>
<protein>
    <recommendedName>
        <fullName evidence="8">Tr-type G domain-containing protein</fullName>
    </recommendedName>
</protein>
<evidence type="ECO:0000259" key="8">
    <source>
        <dbReference type="PROSITE" id="PS51722"/>
    </source>
</evidence>